<evidence type="ECO:0000256" key="9">
    <source>
        <dbReference type="HAMAP-Rule" id="MF_00161"/>
    </source>
</evidence>
<comment type="caution">
    <text evidence="12">The sequence shown here is derived from an EMBL/GenBank/DDBJ whole genome shotgun (WGS) entry which is preliminary data.</text>
</comment>
<comment type="function">
    <text evidence="9 10">This protein specifically catalyzes the removal of signal peptides from prolipoproteins.</text>
</comment>
<comment type="subcellular location">
    <subcellularLocation>
        <location evidence="9">Cell membrane</location>
        <topology evidence="9">Multi-pass membrane protein</topology>
    </subcellularLocation>
</comment>
<evidence type="ECO:0000313" key="13">
    <source>
        <dbReference type="Proteomes" id="UP000253769"/>
    </source>
</evidence>
<feature type="active site" evidence="9">
    <location>
        <position position="144"/>
    </location>
</feature>
<keyword evidence="2 9" id="KW-1003">Cell membrane</keyword>
<keyword evidence="5 9" id="KW-0064">Aspartyl protease</keyword>
<keyword evidence="6 9" id="KW-0378">Hydrolase</keyword>
<keyword evidence="13" id="KW-1185">Reference proteome</keyword>
<feature type="transmembrane region" description="Helical" evidence="9">
    <location>
        <begin position="136"/>
        <end position="161"/>
    </location>
</feature>
<dbReference type="GO" id="GO:0006508">
    <property type="term" value="P:proteolysis"/>
    <property type="evidence" value="ECO:0007669"/>
    <property type="project" value="UniProtKB-KW"/>
</dbReference>
<dbReference type="AlphaFoldDB" id="A0A369WB16"/>
<keyword evidence="8 9" id="KW-0472">Membrane</keyword>
<dbReference type="PRINTS" id="PR00781">
    <property type="entry name" value="LIPOSIGPTASE"/>
</dbReference>
<keyword evidence="4 9" id="KW-0812">Transmembrane</keyword>
<comment type="catalytic activity">
    <reaction evidence="9 10">
        <text>Release of signal peptides from bacterial membrane prolipoproteins. Hydrolyzes -Xaa-Yaa-Zaa-|-(S,diacylglyceryl)Cys-, in which Xaa is hydrophobic (preferably Leu), and Yaa (Ala or Ser) and Zaa (Gly or Ala) have small, neutral side chains.</text>
        <dbReference type="EC" id="3.4.23.36"/>
    </reaction>
</comment>
<keyword evidence="3 9" id="KW-0645">Protease</keyword>
<dbReference type="EMBL" id="QQOH01000005">
    <property type="protein sequence ID" value="RDE18493.1"/>
    <property type="molecule type" value="Genomic_DNA"/>
</dbReference>
<keyword evidence="12" id="KW-0449">Lipoprotein</keyword>
<evidence type="ECO:0000313" key="12">
    <source>
        <dbReference type="EMBL" id="RDE18493.1"/>
    </source>
</evidence>
<dbReference type="GO" id="GO:0005886">
    <property type="term" value="C:plasma membrane"/>
    <property type="evidence" value="ECO:0007669"/>
    <property type="project" value="UniProtKB-SubCell"/>
</dbReference>
<evidence type="ECO:0000256" key="7">
    <source>
        <dbReference type="ARBA" id="ARBA00022989"/>
    </source>
</evidence>
<dbReference type="NCBIfam" id="TIGR00077">
    <property type="entry name" value="lspA"/>
    <property type="match status" value="1"/>
</dbReference>
<accession>A0A369WB16</accession>
<dbReference type="PANTHER" id="PTHR33695:SF1">
    <property type="entry name" value="LIPOPROTEIN SIGNAL PEPTIDASE"/>
    <property type="match status" value="1"/>
</dbReference>
<evidence type="ECO:0000256" key="5">
    <source>
        <dbReference type="ARBA" id="ARBA00022750"/>
    </source>
</evidence>
<sequence length="168" mass="18892">MIVDVNRLKQTGLGWLWLALLVLILDQASKQLADALLEYARPVTLLPVFDLTLLYNKGAAFSFLSDQGGWQRWFFSAVALGVGGYLLHWLSRTPKNERLLCVSLTLILGGALGNLIDRLLLGHVIDFISLHWQQYYYPAFNIADCAITVGAVLLIWDALFLERRRSSS</sequence>
<dbReference type="InterPro" id="IPR001872">
    <property type="entry name" value="Peptidase_A8"/>
</dbReference>
<evidence type="ECO:0000256" key="3">
    <source>
        <dbReference type="ARBA" id="ARBA00022670"/>
    </source>
</evidence>
<comment type="similarity">
    <text evidence="1 9 11">Belongs to the peptidase A8 family.</text>
</comment>
<evidence type="ECO:0000256" key="4">
    <source>
        <dbReference type="ARBA" id="ARBA00022692"/>
    </source>
</evidence>
<gene>
    <name evidence="9" type="primary">lspA</name>
    <name evidence="12" type="ORF">DV711_17765</name>
</gene>
<evidence type="ECO:0000256" key="2">
    <source>
        <dbReference type="ARBA" id="ARBA00022475"/>
    </source>
</evidence>
<dbReference type="Proteomes" id="UP000253769">
    <property type="component" value="Unassembled WGS sequence"/>
</dbReference>
<evidence type="ECO:0000256" key="10">
    <source>
        <dbReference type="RuleBase" id="RU000594"/>
    </source>
</evidence>
<evidence type="ECO:0000256" key="1">
    <source>
        <dbReference type="ARBA" id="ARBA00006139"/>
    </source>
</evidence>
<reference evidence="12 13" key="1">
    <citation type="submission" date="2018-07" db="EMBL/GenBank/DDBJ databases">
        <title>Motiliproteus coralliicola sp. nov., a bacterium isolated from Coral.</title>
        <authorList>
            <person name="Wang G."/>
        </authorList>
    </citation>
    <scope>NUCLEOTIDE SEQUENCE [LARGE SCALE GENOMIC DNA]</scope>
    <source>
        <strain evidence="12 13">C34</strain>
    </source>
</reference>
<dbReference type="Pfam" id="PF01252">
    <property type="entry name" value="Peptidase_A8"/>
    <property type="match status" value="1"/>
</dbReference>
<comment type="pathway">
    <text evidence="9">Protein modification; lipoprotein biosynthesis (signal peptide cleavage).</text>
</comment>
<organism evidence="12 13">
    <name type="scientific">Motiliproteus coralliicola</name>
    <dbReference type="NCBI Taxonomy" id="2283196"/>
    <lineage>
        <taxon>Bacteria</taxon>
        <taxon>Pseudomonadati</taxon>
        <taxon>Pseudomonadota</taxon>
        <taxon>Gammaproteobacteria</taxon>
        <taxon>Oceanospirillales</taxon>
        <taxon>Oceanospirillaceae</taxon>
        <taxon>Motiliproteus</taxon>
    </lineage>
</organism>
<comment type="caution">
    <text evidence="9">Lacks conserved residue(s) required for the propagation of feature annotation.</text>
</comment>
<keyword evidence="7 9" id="KW-1133">Transmembrane helix</keyword>
<evidence type="ECO:0000256" key="6">
    <source>
        <dbReference type="ARBA" id="ARBA00022801"/>
    </source>
</evidence>
<dbReference type="GO" id="GO:0004190">
    <property type="term" value="F:aspartic-type endopeptidase activity"/>
    <property type="evidence" value="ECO:0007669"/>
    <property type="project" value="UniProtKB-UniRule"/>
</dbReference>
<dbReference type="OrthoDB" id="9810259at2"/>
<feature type="transmembrane region" description="Helical" evidence="9">
    <location>
        <begin position="70"/>
        <end position="87"/>
    </location>
</feature>
<feature type="active site" evidence="9">
    <location>
        <position position="126"/>
    </location>
</feature>
<dbReference type="EC" id="3.4.23.36" evidence="9"/>
<dbReference type="PANTHER" id="PTHR33695">
    <property type="entry name" value="LIPOPROTEIN SIGNAL PEPTIDASE"/>
    <property type="match status" value="1"/>
</dbReference>
<protein>
    <recommendedName>
        <fullName evidence="9">Lipoprotein signal peptidase</fullName>
        <ecNumber evidence="9">3.4.23.36</ecNumber>
    </recommendedName>
    <alternativeName>
        <fullName evidence="9">Prolipoprotein signal peptidase</fullName>
    </alternativeName>
    <alternativeName>
        <fullName evidence="9">Signal peptidase II</fullName>
        <shortName evidence="9">SPase II</shortName>
    </alternativeName>
</protein>
<evidence type="ECO:0000256" key="8">
    <source>
        <dbReference type="ARBA" id="ARBA00023136"/>
    </source>
</evidence>
<feature type="transmembrane region" description="Helical" evidence="9">
    <location>
        <begin position="99"/>
        <end position="116"/>
    </location>
</feature>
<evidence type="ECO:0000256" key="11">
    <source>
        <dbReference type="RuleBase" id="RU004181"/>
    </source>
</evidence>
<dbReference type="UniPathway" id="UPA00665"/>
<name>A0A369WB16_9GAMM</name>
<proteinExistence type="inferred from homology"/>
<dbReference type="PROSITE" id="PS00855">
    <property type="entry name" value="SPASE_II"/>
    <property type="match status" value="1"/>
</dbReference>
<dbReference type="HAMAP" id="MF_00161">
    <property type="entry name" value="LspA"/>
    <property type="match status" value="1"/>
</dbReference>